<keyword evidence="3" id="KW-1185">Reference proteome</keyword>
<evidence type="ECO:0000259" key="1">
    <source>
        <dbReference type="Pfam" id="PF13468"/>
    </source>
</evidence>
<dbReference type="Proteomes" id="UP000800096">
    <property type="component" value="Unassembled WGS sequence"/>
</dbReference>
<accession>A0A6A5Q7L2</accession>
<protein>
    <submittedName>
        <fullName evidence="2">Glyoxalase-like domain-containing protein</fullName>
    </submittedName>
</protein>
<dbReference type="InterPro" id="IPR029068">
    <property type="entry name" value="Glyas_Bleomycin-R_OHBP_Dase"/>
</dbReference>
<reference evidence="2" key="1">
    <citation type="journal article" date="2020" name="Stud. Mycol.">
        <title>101 Dothideomycetes genomes: a test case for predicting lifestyles and emergence of pathogens.</title>
        <authorList>
            <person name="Haridas S."/>
            <person name="Albert R."/>
            <person name="Binder M."/>
            <person name="Bloem J."/>
            <person name="Labutti K."/>
            <person name="Salamov A."/>
            <person name="Andreopoulos B."/>
            <person name="Baker S."/>
            <person name="Barry K."/>
            <person name="Bills G."/>
            <person name="Bluhm B."/>
            <person name="Cannon C."/>
            <person name="Castanera R."/>
            <person name="Culley D."/>
            <person name="Daum C."/>
            <person name="Ezra D."/>
            <person name="Gonzalez J."/>
            <person name="Henrissat B."/>
            <person name="Kuo A."/>
            <person name="Liang C."/>
            <person name="Lipzen A."/>
            <person name="Lutzoni F."/>
            <person name="Magnuson J."/>
            <person name="Mondo S."/>
            <person name="Nolan M."/>
            <person name="Ohm R."/>
            <person name="Pangilinan J."/>
            <person name="Park H.-J."/>
            <person name="Ramirez L."/>
            <person name="Alfaro M."/>
            <person name="Sun H."/>
            <person name="Tritt A."/>
            <person name="Yoshinaga Y."/>
            <person name="Zwiers L.-H."/>
            <person name="Turgeon B."/>
            <person name="Goodwin S."/>
            <person name="Spatafora J."/>
            <person name="Crous P."/>
            <person name="Grigoriev I."/>
        </authorList>
    </citation>
    <scope>NUCLEOTIDE SEQUENCE</scope>
    <source>
        <strain evidence="2">HMLAC05119</strain>
    </source>
</reference>
<dbReference type="Pfam" id="PF13468">
    <property type="entry name" value="Glyoxalase_3"/>
    <property type="match status" value="1"/>
</dbReference>
<dbReference type="PANTHER" id="PTHR40265">
    <property type="entry name" value="BLL2707 PROTEIN"/>
    <property type="match status" value="1"/>
</dbReference>
<feature type="domain" description="Glyoxalase-like" evidence="1">
    <location>
        <begin position="7"/>
        <end position="187"/>
    </location>
</feature>
<dbReference type="EMBL" id="ML979144">
    <property type="protein sequence ID" value="KAF1911439.1"/>
    <property type="molecule type" value="Genomic_DNA"/>
</dbReference>
<dbReference type="InterPro" id="IPR025870">
    <property type="entry name" value="Glyoxalase-like_dom"/>
</dbReference>
<dbReference type="OrthoDB" id="408973at2759"/>
<evidence type="ECO:0000313" key="3">
    <source>
        <dbReference type="Proteomes" id="UP000800096"/>
    </source>
</evidence>
<evidence type="ECO:0000313" key="2">
    <source>
        <dbReference type="EMBL" id="KAF1911439.1"/>
    </source>
</evidence>
<dbReference type="AlphaFoldDB" id="A0A6A5Q7L2"/>
<dbReference type="Gene3D" id="3.10.180.10">
    <property type="entry name" value="2,3-Dihydroxybiphenyl 1,2-Dioxygenase, domain 1"/>
    <property type="match status" value="1"/>
</dbReference>
<gene>
    <name evidence="2" type="ORF">BDU57DRAFT_524556</name>
</gene>
<dbReference type="PANTHER" id="PTHR40265:SF1">
    <property type="entry name" value="GLYOXALASE-LIKE DOMAIN-CONTAINING PROTEIN"/>
    <property type="match status" value="1"/>
</dbReference>
<sequence length="283" mass="31128">MAQTQSLDHLILFVPVNPETKLPHLESFYEKNFRLTPGGFHADGITSNTLILLADGCYIELISFVDASKAPCHWWGPDATFTGWKDWCLTNPKSPEENYIGVKDTHDEPVRGGRKRADGVDVKWAVTFPKVGRGVQNVRGRIPFFCHDITQRNVRVPLSEENTKHPCGALGVMQLTVIVKDEALLDETNSAYRSIIGRDGTTKGDEVSFQLGRVCNAAGLGGGASIVLRLPRAGRETEAASRTGFWYGNVILGAPASSEKTVGTRERLDSGEDDLRGIWVEYV</sequence>
<proteinExistence type="predicted"/>
<name>A0A6A5Q7L2_AMPQU</name>
<organism evidence="2 3">
    <name type="scientific">Ampelomyces quisqualis</name>
    <name type="common">Powdery mildew agent</name>
    <dbReference type="NCBI Taxonomy" id="50730"/>
    <lineage>
        <taxon>Eukaryota</taxon>
        <taxon>Fungi</taxon>
        <taxon>Dikarya</taxon>
        <taxon>Ascomycota</taxon>
        <taxon>Pezizomycotina</taxon>
        <taxon>Dothideomycetes</taxon>
        <taxon>Pleosporomycetidae</taxon>
        <taxon>Pleosporales</taxon>
        <taxon>Pleosporineae</taxon>
        <taxon>Phaeosphaeriaceae</taxon>
        <taxon>Ampelomyces</taxon>
    </lineage>
</organism>